<evidence type="ECO:0000256" key="1">
    <source>
        <dbReference type="ARBA" id="ARBA00000900"/>
    </source>
</evidence>
<dbReference type="GO" id="GO:0008270">
    <property type="term" value="F:zinc ion binding"/>
    <property type="evidence" value="ECO:0007669"/>
    <property type="project" value="UniProtKB-KW"/>
</dbReference>
<comment type="caution">
    <text evidence="17">The sequence shown here is derived from an EMBL/GenBank/DDBJ whole genome shotgun (WGS) entry which is preliminary data.</text>
</comment>
<dbReference type="PROSITE" id="PS50089">
    <property type="entry name" value="ZF_RING_2"/>
    <property type="match status" value="1"/>
</dbReference>
<dbReference type="InterPro" id="IPR013083">
    <property type="entry name" value="Znf_RING/FYVE/PHD"/>
</dbReference>
<organism evidence="17 18">
    <name type="scientific">Coemansia spiralis</name>
    <dbReference type="NCBI Taxonomy" id="417178"/>
    <lineage>
        <taxon>Eukaryota</taxon>
        <taxon>Fungi</taxon>
        <taxon>Fungi incertae sedis</taxon>
        <taxon>Zoopagomycota</taxon>
        <taxon>Kickxellomycotina</taxon>
        <taxon>Kickxellomycetes</taxon>
        <taxon>Kickxellales</taxon>
        <taxon>Kickxellaceae</taxon>
        <taxon>Coemansia</taxon>
    </lineage>
</organism>
<dbReference type="PANTHER" id="PTHR22763">
    <property type="entry name" value="RING ZINC FINGER PROTEIN"/>
    <property type="match status" value="1"/>
</dbReference>
<name>A0A9W8FXC2_9FUNG</name>
<evidence type="ECO:0000256" key="6">
    <source>
        <dbReference type="ARBA" id="ARBA00022692"/>
    </source>
</evidence>
<dbReference type="Pfam" id="PF11145">
    <property type="entry name" value="DUF2921"/>
    <property type="match status" value="1"/>
</dbReference>
<evidence type="ECO:0000256" key="15">
    <source>
        <dbReference type="SAM" id="Phobius"/>
    </source>
</evidence>
<evidence type="ECO:0000256" key="5">
    <source>
        <dbReference type="ARBA" id="ARBA00022679"/>
    </source>
</evidence>
<evidence type="ECO:0000256" key="14">
    <source>
        <dbReference type="PROSITE-ProRule" id="PRU00175"/>
    </source>
</evidence>
<dbReference type="OrthoDB" id="9984778at2759"/>
<comment type="subcellular location">
    <subcellularLocation>
        <location evidence="2">Endomembrane system</location>
        <topology evidence="2">Multi-pass membrane protein</topology>
    </subcellularLocation>
</comment>
<gene>
    <name evidence="17" type="ORF">GGI25_006178</name>
</gene>
<dbReference type="InterPro" id="IPR001841">
    <property type="entry name" value="Znf_RING"/>
</dbReference>
<feature type="transmembrane region" description="Helical" evidence="15">
    <location>
        <begin position="314"/>
        <end position="335"/>
    </location>
</feature>
<reference evidence="17" key="1">
    <citation type="submission" date="2022-07" db="EMBL/GenBank/DDBJ databases">
        <title>Phylogenomic reconstructions and comparative analyses of Kickxellomycotina fungi.</title>
        <authorList>
            <person name="Reynolds N.K."/>
            <person name="Stajich J.E."/>
            <person name="Barry K."/>
            <person name="Grigoriev I.V."/>
            <person name="Crous P."/>
            <person name="Smith M.E."/>
        </authorList>
    </citation>
    <scope>NUCLEOTIDE SEQUENCE</scope>
    <source>
        <strain evidence="17">NRRL 3115</strain>
    </source>
</reference>
<evidence type="ECO:0000256" key="11">
    <source>
        <dbReference type="ARBA" id="ARBA00022833"/>
    </source>
</evidence>
<evidence type="ECO:0000256" key="7">
    <source>
        <dbReference type="ARBA" id="ARBA00022723"/>
    </source>
</evidence>
<feature type="transmembrane region" description="Helical" evidence="15">
    <location>
        <begin position="246"/>
        <end position="266"/>
    </location>
</feature>
<dbReference type="GO" id="GO:0043161">
    <property type="term" value="P:proteasome-mediated ubiquitin-dependent protein catabolic process"/>
    <property type="evidence" value="ECO:0007669"/>
    <property type="project" value="TreeGrafter"/>
</dbReference>
<dbReference type="GO" id="GO:0044695">
    <property type="term" value="C:Dsc E3 ubiquitin ligase complex"/>
    <property type="evidence" value="ECO:0007669"/>
    <property type="project" value="TreeGrafter"/>
</dbReference>
<dbReference type="InterPro" id="IPR050731">
    <property type="entry name" value="HRD1_E3_ubiq-ligases"/>
</dbReference>
<dbReference type="Proteomes" id="UP001151518">
    <property type="component" value="Unassembled WGS sequence"/>
</dbReference>
<accession>A0A9W8FXC2</accession>
<evidence type="ECO:0000259" key="16">
    <source>
        <dbReference type="PROSITE" id="PS50089"/>
    </source>
</evidence>
<dbReference type="SUPFAM" id="SSF57850">
    <property type="entry name" value="RING/U-box"/>
    <property type="match status" value="1"/>
</dbReference>
<feature type="domain" description="RING-type" evidence="16">
    <location>
        <begin position="507"/>
        <end position="557"/>
    </location>
</feature>
<dbReference type="Pfam" id="PF12678">
    <property type="entry name" value="zf-rbx1"/>
    <property type="match status" value="1"/>
</dbReference>
<keyword evidence="7" id="KW-0479">Metal-binding</keyword>
<proteinExistence type="predicted"/>
<keyword evidence="10" id="KW-0833">Ubl conjugation pathway</keyword>
<sequence>MDTLPGGYERPDDGSIGKLEMMLHSDEFANKTLRLLHGTAHLQAEGYSTILSLQGVYWSAYGSAALYGVRENNVQAAIDLVRAMPGKSAFEQAKSFYGKALEERLPTYKRFDEVAHSCEYQIYIQFSSIQHLLRNPFADISSNSIKSNSSAAGDAFRNTKLFEIATQSGLRAQAVMYAPNCSTAIATPHGHGFSGISIEYYRRKTIHYALTTLAVILAQAALLICQMRHTPTPAALSKISYQMLSMNVVLDSFIFVLHIIGCLAFGDIYIVFAIIAFLAFMVLMMFDMRYLTVVWRLQRPDVSDATTGEGRRELWLIYLRYYLILVPGIYIFYAYLDNGSWLVERLLGAMIFATYSYWIPQIWRNAKRGTSRGLRKDYIVGTTLLRLFFPVYLFGCPGNIAFISPTTFVWVVSVYNIAQAAVLILQDVLGPRFFIPKEMRPEVYDYHHPLPLSASSTDESTTINIDSESSAVVSTESEPSPLPVLTPSTTTAAGVAAETADDSHHNCAICMQPVDSAVPSANQQDRTTYMATPCQHVYHTECLTQWMDIKLECPVCRTSLPPL</sequence>
<feature type="transmembrane region" description="Helical" evidence="15">
    <location>
        <begin position="272"/>
        <end position="293"/>
    </location>
</feature>
<keyword evidence="8" id="KW-0732">Signal</keyword>
<dbReference type="GO" id="GO:0061630">
    <property type="term" value="F:ubiquitin protein ligase activity"/>
    <property type="evidence" value="ECO:0007669"/>
    <property type="project" value="UniProtKB-EC"/>
</dbReference>
<evidence type="ECO:0000256" key="3">
    <source>
        <dbReference type="ARBA" id="ARBA00004906"/>
    </source>
</evidence>
<feature type="transmembrane region" description="Helical" evidence="15">
    <location>
        <begin position="206"/>
        <end position="225"/>
    </location>
</feature>
<evidence type="ECO:0000313" key="17">
    <source>
        <dbReference type="EMBL" id="KAJ2669326.1"/>
    </source>
</evidence>
<evidence type="ECO:0000256" key="8">
    <source>
        <dbReference type="ARBA" id="ARBA00022729"/>
    </source>
</evidence>
<evidence type="ECO:0000256" key="10">
    <source>
        <dbReference type="ARBA" id="ARBA00022786"/>
    </source>
</evidence>
<keyword evidence="9 14" id="KW-0863">Zinc-finger</keyword>
<evidence type="ECO:0000256" key="13">
    <source>
        <dbReference type="ARBA" id="ARBA00023136"/>
    </source>
</evidence>
<evidence type="ECO:0000256" key="9">
    <source>
        <dbReference type="ARBA" id="ARBA00022771"/>
    </source>
</evidence>
<evidence type="ECO:0000256" key="12">
    <source>
        <dbReference type="ARBA" id="ARBA00022989"/>
    </source>
</evidence>
<feature type="transmembrane region" description="Helical" evidence="15">
    <location>
        <begin position="341"/>
        <end position="358"/>
    </location>
</feature>
<keyword evidence="13 15" id="KW-0472">Membrane</keyword>
<dbReference type="SMART" id="SM00184">
    <property type="entry name" value="RING"/>
    <property type="match status" value="1"/>
</dbReference>
<keyword evidence="5" id="KW-0808">Transferase</keyword>
<dbReference type="EMBL" id="JANBTW010000154">
    <property type="protein sequence ID" value="KAJ2669326.1"/>
    <property type="molecule type" value="Genomic_DNA"/>
</dbReference>
<keyword evidence="12 15" id="KW-1133">Transmembrane helix</keyword>
<dbReference type="PANTHER" id="PTHR22763:SF162">
    <property type="entry name" value="TRANSMEMBRANE E3 UBIQUITIN-PROTEIN LIGASE 1"/>
    <property type="match status" value="1"/>
</dbReference>
<comment type="catalytic activity">
    <reaction evidence="1">
        <text>S-ubiquitinyl-[E2 ubiquitin-conjugating enzyme]-L-cysteine + [acceptor protein]-L-lysine = [E2 ubiquitin-conjugating enzyme]-L-cysteine + N(6)-ubiquitinyl-[acceptor protein]-L-lysine.</text>
        <dbReference type="EC" id="2.3.2.27"/>
    </reaction>
</comment>
<dbReference type="GO" id="GO:0012505">
    <property type="term" value="C:endomembrane system"/>
    <property type="evidence" value="ECO:0007669"/>
    <property type="project" value="UniProtKB-SubCell"/>
</dbReference>
<dbReference type="AlphaFoldDB" id="A0A9W8FXC2"/>
<keyword evidence="11" id="KW-0862">Zinc</keyword>
<feature type="transmembrane region" description="Helical" evidence="15">
    <location>
        <begin position="378"/>
        <end position="402"/>
    </location>
</feature>
<dbReference type="SMART" id="SM00744">
    <property type="entry name" value="RINGv"/>
    <property type="match status" value="1"/>
</dbReference>
<dbReference type="EC" id="2.3.2.27" evidence="4"/>
<dbReference type="InterPro" id="IPR011016">
    <property type="entry name" value="Znf_RING-CH"/>
</dbReference>
<evidence type="ECO:0000313" key="18">
    <source>
        <dbReference type="Proteomes" id="UP001151518"/>
    </source>
</evidence>
<dbReference type="InterPro" id="IPR024766">
    <property type="entry name" value="Znf_RING_H2"/>
</dbReference>
<dbReference type="Gene3D" id="3.30.40.10">
    <property type="entry name" value="Zinc/RING finger domain, C3HC4 (zinc finger)"/>
    <property type="match status" value="1"/>
</dbReference>
<comment type="pathway">
    <text evidence="3">Protein modification; protein ubiquitination.</text>
</comment>
<protein>
    <recommendedName>
        <fullName evidence="4">RING-type E3 ubiquitin transferase</fullName>
        <ecNumber evidence="4">2.3.2.27</ecNumber>
    </recommendedName>
</protein>
<keyword evidence="6 15" id="KW-0812">Transmembrane</keyword>
<dbReference type="InterPro" id="IPR021319">
    <property type="entry name" value="DUF2921"/>
</dbReference>
<feature type="transmembrane region" description="Helical" evidence="15">
    <location>
        <begin position="408"/>
        <end position="430"/>
    </location>
</feature>
<evidence type="ECO:0000256" key="2">
    <source>
        <dbReference type="ARBA" id="ARBA00004127"/>
    </source>
</evidence>
<evidence type="ECO:0000256" key="4">
    <source>
        <dbReference type="ARBA" id="ARBA00012483"/>
    </source>
</evidence>